<evidence type="ECO:0000256" key="1">
    <source>
        <dbReference type="SAM" id="MobiDB-lite"/>
    </source>
</evidence>
<dbReference type="Proteomes" id="UP000007875">
    <property type="component" value="Unassembled WGS sequence"/>
</dbReference>
<sequence>MAYVKRTEIRDTSAADYPKQPLTQSWMDKRVYKVAGQKTIGRLVSAYKKHKQKQGATTLITQNPATSNYSNNNATTASQLESPSITNFPVDNKSLENEIWNKTVTAALQLLISAPDAVLS</sequence>
<feature type="region of interest" description="Disordered" evidence="1">
    <location>
        <begin position="54"/>
        <end position="85"/>
    </location>
</feature>
<reference evidence="3" key="1">
    <citation type="submission" date="2003-08" db="EMBL/GenBank/DDBJ databases">
        <authorList>
            <person name="Birren B."/>
            <person name="Nusbaum C."/>
            <person name="Abebe A."/>
            <person name="Abouelleil A."/>
            <person name="Adekoya E."/>
            <person name="Ait-zahra M."/>
            <person name="Allen N."/>
            <person name="Allen T."/>
            <person name="An P."/>
            <person name="Anderson M."/>
            <person name="Anderson S."/>
            <person name="Arachchi H."/>
            <person name="Armbruster J."/>
            <person name="Bachantsang P."/>
            <person name="Baldwin J."/>
            <person name="Barry A."/>
            <person name="Bayul T."/>
            <person name="Blitshsteyn B."/>
            <person name="Bloom T."/>
            <person name="Blye J."/>
            <person name="Boguslavskiy L."/>
            <person name="Borowsky M."/>
            <person name="Boukhgalter B."/>
            <person name="Brunache A."/>
            <person name="Butler J."/>
            <person name="Calixte N."/>
            <person name="Calvo S."/>
            <person name="Camarata J."/>
            <person name="Campo K."/>
            <person name="Chang J."/>
            <person name="Cheshatsang Y."/>
            <person name="Citroen M."/>
            <person name="Collymore A."/>
            <person name="Considine T."/>
            <person name="Cook A."/>
            <person name="Cooke P."/>
            <person name="Corum B."/>
            <person name="Cuomo C."/>
            <person name="David R."/>
            <person name="Dawoe T."/>
            <person name="Degray S."/>
            <person name="Dodge S."/>
            <person name="Dooley K."/>
            <person name="Dorje P."/>
            <person name="Dorjee K."/>
            <person name="Dorris L."/>
            <person name="Duffey N."/>
            <person name="Dupes A."/>
            <person name="Elkins T."/>
            <person name="Engels R."/>
            <person name="Erickson J."/>
            <person name="Farina A."/>
            <person name="Faro S."/>
            <person name="Ferreira P."/>
            <person name="Fischer H."/>
            <person name="Fitzgerald M."/>
            <person name="Foley K."/>
            <person name="Gage D."/>
            <person name="Galagan J."/>
            <person name="Gearin G."/>
            <person name="Gnerre S."/>
            <person name="Gnirke A."/>
            <person name="Goyette A."/>
            <person name="Graham J."/>
            <person name="Grandbois E."/>
            <person name="Gyaltsen K."/>
            <person name="Hafez N."/>
            <person name="Hagopian D."/>
            <person name="Hagos B."/>
            <person name="Hall J."/>
            <person name="Hatcher B."/>
            <person name="Heller A."/>
            <person name="Higgins H."/>
            <person name="Honan T."/>
            <person name="Horn A."/>
            <person name="Houde N."/>
            <person name="Hughes L."/>
            <person name="Hulme W."/>
            <person name="Husby E."/>
            <person name="Iliev I."/>
            <person name="Jaffe D."/>
            <person name="Jones C."/>
            <person name="Kamal M."/>
            <person name="Kamat A."/>
            <person name="Kamvysselis M."/>
            <person name="Karlsson E."/>
            <person name="Kells C."/>
            <person name="Kieu A."/>
            <person name="Kisner P."/>
            <person name="Kodira C."/>
            <person name="Kulbokas E."/>
            <person name="Labutti K."/>
            <person name="Lama D."/>
            <person name="Landers T."/>
            <person name="Leger J."/>
            <person name="Levine S."/>
            <person name="Lewis D."/>
            <person name="Lewis T."/>
            <person name="Lindblad-toh K."/>
            <person name="Liu X."/>
            <person name="Lokyitsang T."/>
            <person name="Lokyitsang Y."/>
            <person name="Lucien O."/>
            <person name="Lui A."/>
            <person name="Ma L.J."/>
            <person name="Mabbitt R."/>
            <person name="Macdonald J."/>
            <person name="Maclean C."/>
            <person name="Major J."/>
            <person name="Manning J."/>
            <person name="Marabella R."/>
            <person name="Maru K."/>
            <person name="Matthews C."/>
            <person name="Mauceli E."/>
            <person name="Mccarthy M."/>
            <person name="Mcdonough S."/>
            <person name="Mcghee T."/>
            <person name="Meldrim J."/>
            <person name="Meneus L."/>
            <person name="Mesirov J."/>
            <person name="Mihalev A."/>
            <person name="Mihova T."/>
            <person name="Mikkelsen T."/>
            <person name="Mlenga V."/>
            <person name="Moru K."/>
            <person name="Mozes J."/>
            <person name="Mulrain L."/>
            <person name="Munson G."/>
            <person name="Naylor J."/>
            <person name="Newes C."/>
            <person name="Nguyen C."/>
            <person name="Nguyen N."/>
            <person name="Nguyen T."/>
            <person name="Nicol R."/>
            <person name="Nielsen C."/>
            <person name="Nizzari M."/>
            <person name="Norbu C."/>
            <person name="Norbu N."/>
            <person name="O'donnell P."/>
            <person name="Okoawo O."/>
            <person name="O'leary S."/>
            <person name="Omotosho B."/>
            <person name="O'neill K."/>
            <person name="Osman S."/>
            <person name="Parker S."/>
            <person name="Perrin D."/>
            <person name="Phunkhang P."/>
            <person name="Piqani B."/>
            <person name="Purcell S."/>
            <person name="Rachupka T."/>
            <person name="Ramasamy U."/>
            <person name="Rameau R."/>
            <person name="Ray V."/>
            <person name="Raymond C."/>
            <person name="Retta R."/>
            <person name="Richardson S."/>
            <person name="Rise C."/>
            <person name="Rodriguez J."/>
            <person name="Rogers J."/>
            <person name="Rogov P."/>
            <person name="Rutman M."/>
            <person name="Schupbach R."/>
            <person name="Seaman C."/>
            <person name="Settipalli S."/>
            <person name="Sharpe T."/>
            <person name="Sheridan J."/>
            <person name="Sherpa N."/>
            <person name="Shi J."/>
            <person name="Smirnov S."/>
            <person name="Smith C."/>
            <person name="Sougnez C."/>
            <person name="Spencer B."/>
            <person name="Stalker J."/>
            <person name="Stange-thomann N."/>
            <person name="Stavropoulos S."/>
            <person name="Stetson K."/>
            <person name="Stone C."/>
            <person name="Stone S."/>
            <person name="Stubbs M."/>
            <person name="Talamas J."/>
            <person name="Tchuinga P."/>
            <person name="Tenzing P."/>
            <person name="Tesfaye S."/>
            <person name="Theodore J."/>
            <person name="Thoulutsang Y."/>
            <person name="Topham K."/>
            <person name="Towey S."/>
            <person name="Tsamla T."/>
            <person name="Tsomo N."/>
            <person name="Vallee D."/>
            <person name="Vassiliev H."/>
            <person name="Venkataraman V."/>
            <person name="Vinson J."/>
            <person name="Vo A."/>
            <person name="Wade C."/>
            <person name="Wang S."/>
            <person name="Wangchuk T."/>
            <person name="Wangdi T."/>
            <person name="Whittaker C."/>
            <person name="Wilkinson J."/>
            <person name="Wu Y."/>
            <person name="Wyman D."/>
            <person name="Yadav S."/>
            <person name="Yang S."/>
            <person name="Yang X."/>
            <person name="Yeager S."/>
            <person name="Yee E."/>
            <person name="Young G."/>
            <person name="Zainoun J."/>
            <person name="Zembeck L."/>
            <person name="Zimmer A."/>
            <person name="Zody M."/>
            <person name="Lander E."/>
        </authorList>
    </citation>
    <scope>NUCLEOTIDE SEQUENCE [LARGE SCALE GENOMIC DNA]</scope>
</reference>
<evidence type="ECO:0000313" key="3">
    <source>
        <dbReference type="Proteomes" id="UP000007875"/>
    </source>
</evidence>
<reference evidence="2" key="2">
    <citation type="submission" date="2025-08" db="UniProtKB">
        <authorList>
            <consortium name="Ensembl"/>
        </authorList>
    </citation>
    <scope>IDENTIFICATION</scope>
</reference>
<reference evidence="2" key="3">
    <citation type="submission" date="2025-09" db="UniProtKB">
        <authorList>
            <consortium name="Ensembl"/>
        </authorList>
    </citation>
    <scope>IDENTIFICATION</scope>
</reference>
<dbReference type="GeneTree" id="ENSGT00530000066660"/>
<accession>H2YT11</accession>
<name>H2YT11_CIOSA</name>
<dbReference type="HOGENOM" id="CLU_2054912_0_0_1"/>
<evidence type="ECO:0000313" key="2">
    <source>
        <dbReference type="Ensembl" id="ENSCSAVP00000008471.1"/>
    </source>
</evidence>
<feature type="compositionally biased region" description="Low complexity" evidence="1">
    <location>
        <begin position="63"/>
        <end position="78"/>
    </location>
</feature>
<dbReference type="InParanoid" id="H2YT11"/>
<dbReference type="AlphaFoldDB" id="H2YT11"/>
<protein>
    <submittedName>
        <fullName evidence="2">Uncharacterized protein</fullName>
    </submittedName>
</protein>
<dbReference type="Ensembl" id="ENSCSAVT00000008580.1">
    <property type="protein sequence ID" value="ENSCSAVP00000008471.1"/>
    <property type="gene ID" value="ENSCSAVG00000005031.1"/>
</dbReference>
<proteinExistence type="predicted"/>
<keyword evidence="3" id="KW-1185">Reference proteome</keyword>
<organism evidence="2 3">
    <name type="scientific">Ciona savignyi</name>
    <name type="common">Pacific transparent sea squirt</name>
    <dbReference type="NCBI Taxonomy" id="51511"/>
    <lineage>
        <taxon>Eukaryota</taxon>
        <taxon>Metazoa</taxon>
        <taxon>Chordata</taxon>
        <taxon>Tunicata</taxon>
        <taxon>Ascidiacea</taxon>
        <taxon>Phlebobranchia</taxon>
        <taxon>Cionidae</taxon>
        <taxon>Ciona</taxon>
    </lineage>
</organism>